<feature type="compositionally biased region" description="Basic and acidic residues" evidence="1">
    <location>
        <begin position="53"/>
        <end position="62"/>
    </location>
</feature>
<evidence type="ECO:0000313" key="2">
    <source>
        <dbReference type="EMBL" id="GAA2573694.1"/>
    </source>
</evidence>
<dbReference type="Proteomes" id="UP001501509">
    <property type="component" value="Unassembled WGS sequence"/>
</dbReference>
<dbReference type="EMBL" id="BAAATD010000001">
    <property type="protein sequence ID" value="GAA2573694.1"/>
    <property type="molecule type" value="Genomic_DNA"/>
</dbReference>
<organism evidence="2 3">
    <name type="scientific">Actinomadura fulvescens</name>
    <dbReference type="NCBI Taxonomy" id="46160"/>
    <lineage>
        <taxon>Bacteria</taxon>
        <taxon>Bacillati</taxon>
        <taxon>Actinomycetota</taxon>
        <taxon>Actinomycetes</taxon>
        <taxon>Streptosporangiales</taxon>
        <taxon>Thermomonosporaceae</taxon>
        <taxon>Actinomadura</taxon>
    </lineage>
</organism>
<proteinExistence type="predicted"/>
<accession>A0ABN3P9L4</accession>
<gene>
    <name evidence="2" type="ORF">GCM10010411_01750</name>
</gene>
<protein>
    <submittedName>
        <fullName evidence="2">Uncharacterized protein</fullName>
    </submittedName>
</protein>
<name>A0ABN3P9L4_9ACTN</name>
<keyword evidence="3" id="KW-1185">Reference proteome</keyword>
<evidence type="ECO:0000313" key="3">
    <source>
        <dbReference type="Proteomes" id="UP001501509"/>
    </source>
</evidence>
<comment type="caution">
    <text evidence="2">The sequence shown here is derived from an EMBL/GenBank/DDBJ whole genome shotgun (WGS) entry which is preliminary data.</text>
</comment>
<reference evidence="2 3" key="1">
    <citation type="journal article" date="2019" name="Int. J. Syst. Evol. Microbiol.">
        <title>The Global Catalogue of Microorganisms (GCM) 10K type strain sequencing project: providing services to taxonomists for standard genome sequencing and annotation.</title>
        <authorList>
            <consortium name="The Broad Institute Genomics Platform"/>
            <consortium name="The Broad Institute Genome Sequencing Center for Infectious Disease"/>
            <person name="Wu L."/>
            <person name="Ma J."/>
        </authorList>
    </citation>
    <scope>NUCLEOTIDE SEQUENCE [LARGE SCALE GENOMIC DNA]</scope>
    <source>
        <strain evidence="2 3">JCM 6833</strain>
    </source>
</reference>
<feature type="region of interest" description="Disordered" evidence="1">
    <location>
        <begin position="53"/>
        <end position="80"/>
    </location>
</feature>
<evidence type="ECO:0000256" key="1">
    <source>
        <dbReference type="SAM" id="MobiDB-lite"/>
    </source>
</evidence>
<sequence length="80" mass="8764">MGELADDVAGERELLLQPDRRLGVRENGGLDAGARQAAVLGHAVLPRDLHHDVRADRSEHGQPGRKSRLRVHTTGSVWAR</sequence>